<dbReference type="PANTHER" id="PTHR33745:SF3">
    <property type="entry name" value="RSBT CO-ANTAGONIST PROTEIN RSBRC"/>
    <property type="match status" value="1"/>
</dbReference>
<keyword evidence="1" id="KW-0597">Phosphoprotein</keyword>
<dbReference type="Pfam" id="PF01740">
    <property type="entry name" value="STAS"/>
    <property type="match status" value="1"/>
</dbReference>
<feature type="domain" description="STAS" evidence="2">
    <location>
        <begin position="183"/>
        <end position="292"/>
    </location>
</feature>
<dbReference type="KEGG" id="bag:Bcoa_1340"/>
<dbReference type="Proteomes" id="UP000009283">
    <property type="component" value="Chromosome"/>
</dbReference>
<evidence type="ECO:0000259" key="2">
    <source>
        <dbReference type="PROSITE" id="PS50801"/>
    </source>
</evidence>
<protein>
    <submittedName>
        <fullName evidence="3">Anti-sigma-factor antagonist</fullName>
    </submittedName>
</protein>
<dbReference type="PROSITE" id="PS50801">
    <property type="entry name" value="STAS"/>
    <property type="match status" value="1"/>
</dbReference>
<name>G2TIK9_HEYCO</name>
<gene>
    <name evidence="3" type="ORF">Bcoa_1340</name>
</gene>
<dbReference type="InterPro" id="IPR051932">
    <property type="entry name" value="Bact_StressResp_Reg"/>
</dbReference>
<dbReference type="SUPFAM" id="SSF52091">
    <property type="entry name" value="SpoIIaa-like"/>
    <property type="match status" value="1"/>
</dbReference>
<dbReference type="PANTHER" id="PTHR33745">
    <property type="entry name" value="RSBT ANTAGONIST PROTEIN RSBS-RELATED"/>
    <property type="match status" value="1"/>
</dbReference>
<dbReference type="eggNOG" id="COG1366">
    <property type="taxonomic scope" value="Bacteria"/>
</dbReference>
<evidence type="ECO:0000256" key="1">
    <source>
        <dbReference type="ARBA" id="ARBA00022553"/>
    </source>
</evidence>
<dbReference type="EMBL" id="CP003056">
    <property type="protein sequence ID" value="AEP00546.1"/>
    <property type="molecule type" value="Genomic_DNA"/>
</dbReference>
<proteinExistence type="predicted"/>
<sequence length="292" mass="34101">MAKTIMTINSILHHAGDKMELRQALHHFFLEKTWQLTEDWYASLDKNSVQGVYASTDPEVVARLKEQNHEFHVQFCEVFLKDEDTFLHHFEKWVMSVAQDEEHLATPNHFILREFFHTQEQYLDLFDSFVAAHEGDYTYEELNFWRRAIIRTFEHVMIWFMKENHHYSLKRLESQQETIKELSSPVIMVGKNTALLPLVGEIDSNRAKIILEKTLEQCAEKSVLLLYIDLSGVVVIDTMVAQQIFRLIETLRLIGVKCILSGIRPEVAQTAIQLGIDFNDVTIHSKLELMPE</sequence>
<organism evidence="3 4">
    <name type="scientific">Heyndrickxia coagulans 36D1</name>
    <dbReference type="NCBI Taxonomy" id="345219"/>
    <lineage>
        <taxon>Bacteria</taxon>
        <taxon>Bacillati</taxon>
        <taxon>Bacillota</taxon>
        <taxon>Bacilli</taxon>
        <taxon>Bacillales</taxon>
        <taxon>Bacillaceae</taxon>
        <taxon>Heyndrickxia</taxon>
    </lineage>
</organism>
<evidence type="ECO:0000313" key="4">
    <source>
        <dbReference type="Proteomes" id="UP000009283"/>
    </source>
</evidence>
<dbReference type="InterPro" id="IPR036513">
    <property type="entry name" value="STAS_dom_sf"/>
</dbReference>
<dbReference type="AlphaFoldDB" id="G2TIK9"/>
<evidence type="ECO:0000313" key="3">
    <source>
        <dbReference type="EMBL" id="AEP00546.1"/>
    </source>
</evidence>
<reference evidence="3 4" key="1">
    <citation type="journal article" date="2011" name="Stand. Genomic Sci.">
        <title>Complete Genome Sequence of a thermotolerant sporogenic lactic acid bacterium, Bacillus coagulans strain 36D1.</title>
        <authorList>
            <person name="Rhee M.S."/>
            <person name="Moritz B.E."/>
            <person name="Xie G."/>
            <person name="Glavina Del Rio T."/>
            <person name="Dalin E."/>
            <person name="Tice H."/>
            <person name="Bruce D."/>
            <person name="Goodwin L."/>
            <person name="Chertkov O."/>
            <person name="Brettin T."/>
            <person name="Han C."/>
            <person name="Detter C."/>
            <person name="Pitluck S."/>
            <person name="Land M.L."/>
            <person name="Patel M."/>
            <person name="Ou M."/>
            <person name="Harbrucker R."/>
            <person name="Ingram L.O."/>
            <person name="Shanmugam K.T."/>
        </authorList>
    </citation>
    <scope>NUCLEOTIDE SEQUENCE [LARGE SCALE GENOMIC DNA]</scope>
    <source>
        <strain evidence="3 4">36D1</strain>
    </source>
</reference>
<dbReference type="Gene3D" id="3.30.750.24">
    <property type="entry name" value="STAS domain"/>
    <property type="match status" value="1"/>
</dbReference>
<dbReference type="CDD" id="cd07041">
    <property type="entry name" value="STAS_RsbR_RsbS_like"/>
    <property type="match status" value="1"/>
</dbReference>
<accession>G2TIK9</accession>
<dbReference type="HOGENOM" id="CLU_026775_0_1_9"/>
<dbReference type="InterPro" id="IPR002645">
    <property type="entry name" value="STAS_dom"/>
</dbReference>